<proteinExistence type="predicted"/>
<organism evidence="2 3">
    <name type="scientific">Stachybotrys chlorohalonatus (strain IBT 40285)</name>
    <dbReference type="NCBI Taxonomy" id="1283841"/>
    <lineage>
        <taxon>Eukaryota</taxon>
        <taxon>Fungi</taxon>
        <taxon>Dikarya</taxon>
        <taxon>Ascomycota</taxon>
        <taxon>Pezizomycotina</taxon>
        <taxon>Sordariomycetes</taxon>
        <taxon>Hypocreomycetidae</taxon>
        <taxon>Hypocreales</taxon>
        <taxon>Stachybotryaceae</taxon>
        <taxon>Stachybotrys</taxon>
    </lineage>
</organism>
<evidence type="ECO:0000259" key="1">
    <source>
        <dbReference type="PROSITE" id="PS51186"/>
    </source>
</evidence>
<dbReference type="GO" id="GO:0016747">
    <property type="term" value="F:acyltransferase activity, transferring groups other than amino-acyl groups"/>
    <property type="evidence" value="ECO:0007669"/>
    <property type="project" value="InterPro"/>
</dbReference>
<keyword evidence="3" id="KW-1185">Reference proteome</keyword>
<dbReference type="InterPro" id="IPR052523">
    <property type="entry name" value="Trichothecene_AcTrans"/>
</dbReference>
<reference evidence="2 3" key="1">
    <citation type="journal article" date="2014" name="BMC Genomics">
        <title>Comparative genome sequencing reveals chemotype-specific gene clusters in the toxigenic black mold Stachybotrys.</title>
        <authorList>
            <person name="Semeiks J."/>
            <person name="Borek D."/>
            <person name="Otwinowski Z."/>
            <person name="Grishin N.V."/>
        </authorList>
    </citation>
    <scope>NUCLEOTIDE SEQUENCE [LARGE SCALE GENOMIC DNA]</scope>
    <source>
        <strain evidence="2 3">IBT 40285</strain>
    </source>
</reference>
<dbReference type="Gene3D" id="3.40.630.30">
    <property type="match status" value="1"/>
</dbReference>
<dbReference type="PROSITE" id="PS51186">
    <property type="entry name" value="GNAT"/>
    <property type="match status" value="1"/>
</dbReference>
<accession>A0A084R359</accession>
<gene>
    <name evidence="2" type="ORF">S40285_10682</name>
</gene>
<name>A0A084R359_STAC4</name>
<evidence type="ECO:0000313" key="2">
    <source>
        <dbReference type="EMBL" id="KFA70644.1"/>
    </source>
</evidence>
<evidence type="ECO:0000313" key="3">
    <source>
        <dbReference type="Proteomes" id="UP000028524"/>
    </source>
</evidence>
<dbReference type="InParanoid" id="A0A084R359"/>
<dbReference type="EMBL" id="KL659154">
    <property type="protein sequence ID" value="KFA70644.1"/>
    <property type="molecule type" value="Genomic_DNA"/>
</dbReference>
<dbReference type="HOGENOM" id="CLU_060131_6_5_1"/>
<dbReference type="PANTHER" id="PTHR42791:SF14">
    <property type="entry name" value="N-ACETYLTRANSFERASE DOMAIN-CONTAINING PROTEIN"/>
    <property type="match status" value="1"/>
</dbReference>
<dbReference type="Proteomes" id="UP000028524">
    <property type="component" value="Unassembled WGS sequence"/>
</dbReference>
<dbReference type="AlphaFoldDB" id="A0A084R359"/>
<dbReference type="InterPro" id="IPR000182">
    <property type="entry name" value="GNAT_dom"/>
</dbReference>
<sequence length="241" mass="27379">MTLKIKLVQESDLDILTRHPETSDPGDDLVSPPCPVTWPVTTRTEARVRARYHFEWQKWRLLGDPSLSFLKVVDDENDNDIAAVARWHFYPQGMSLSDNKPQAGETAEYPPPNFNLLLHNYIFTMRDSFRPHWIPNGVPVWVLMHLVTRPSQRRRGAAGMLVRWGQVQAQITGASLYLEAGIQGQSMYEKYGFQQVGATRRLDIKSYGAAVEEFTLANMRWSPALTEESERAATEGLGDCC</sequence>
<dbReference type="OrthoDB" id="410198at2759"/>
<dbReference type="InterPro" id="IPR016181">
    <property type="entry name" value="Acyl_CoA_acyltransferase"/>
</dbReference>
<protein>
    <recommendedName>
        <fullName evidence="1">N-acetyltransferase domain-containing protein</fullName>
    </recommendedName>
</protein>
<dbReference type="SUPFAM" id="SSF55729">
    <property type="entry name" value="Acyl-CoA N-acyltransferases (Nat)"/>
    <property type="match status" value="1"/>
</dbReference>
<dbReference type="OMA" id="ARWHFYP"/>
<feature type="domain" description="N-acetyltransferase" evidence="1">
    <location>
        <begin position="71"/>
        <end position="217"/>
    </location>
</feature>
<dbReference type="PANTHER" id="PTHR42791">
    <property type="entry name" value="GNAT FAMILY ACETYLTRANSFERASE"/>
    <property type="match status" value="1"/>
</dbReference>